<feature type="region of interest" description="Disordered" evidence="1">
    <location>
        <begin position="1"/>
        <end position="24"/>
    </location>
</feature>
<evidence type="ECO:0000313" key="2">
    <source>
        <dbReference type="EMBL" id="CUS07592.1"/>
    </source>
</evidence>
<dbReference type="AlphaFoldDB" id="A0A292PJ14"/>
<dbReference type="InterPro" id="IPR036388">
    <property type="entry name" value="WH-like_DNA-bd_sf"/>
</dbReference>
<dbReference type="EMBL" id="LN891196">
    <property type="protein sequence ID" value="CUS07592.1"/>
    <property type="molecule type" value="Genomic_DNA"/>
</dbReference>
<feature type="compositionally biased region" description="Basic and acidic residues" evidence="1">
    <location>
        <begin position="7"/>
        <end position="24"/>
    </location>
</feature>
<dbReference type="Pfam" id="PF13384">
    <property type="entry name" value="HTH_23"/>
    <property type="match status" value="1"/>
</dbReference>
<dbReference type="Proteomes" id="UP001412239">
    <property type="component" value="Unassembled WGS sequence"/>
</dbReference>
<sequence>MLKSKREKNSEIDRKDRISMIERHTAGESYRKIAEELDVSKSAAHKIVTSWQEDHKIDPAPRSGAPRKLSLSDERYLKITSMRDPYATLHDITSSLDLDVSERTVGDSLQRQNL</sequence>
<evidence type="ECO:0008006" key="4">
    <source>
        <dbReference type="Google" id="ProtNLM"/>
    </source>
</evidence>
<feature type="region of interest" description="Disordered" evidence="1">
    <location>
        <begin position="50"/>
        <end position="69"/>
    </location>
</feature>
<reference evidence="2" key="1">
    <citation type="submission" date="2015-10" db="EMBL/GenBank/DDBJ databases">
        <authorList>
            <person name="Regsiter A."/>
            <person name="william w."/>
        </authorList>
    </citation>
    <scope>NUCLEOTIDE SEQUENCE</scope>
    <source>
        <strain evidence="2">Montdore</strain>
    </source>
</reference>
<evidence type="ECO:0000313" key="3">
    <source>
        <dbReference type="Proteomes" id="UP001412239"/>
    </source>
</evidence>
<gene>
    <name evidence="2" type="ORF">GSTUAT00008350001</name>
</gene>
<evidence type="ECO:0000256" key="1">
    <source>
        <dbReference type="SAM" id="MobiDB-lite"/>
    </source>
</evidence>
<dbReference type="InterPro" id="IPR009057">
    <property type="entry name" value="Homeodomain-like_sf"/>
</dbReference>
<protein>
    <recommendedName>
        <fullName evidence="4">Transposase IS30-like HTH domain-containing protein</fullName>
    </recommendedName>
</protein>
<proteinExistence type="predicted"/>
<keyword evidence="3" id="KW-1185">Reference proteome</keyword>
<name>A0A292PJ14_9PEZI</name>
<dbReference type="SUPFAM" id="SSF46689">
    <property type="entry name" value="Homeodomain-like"/>
    <property type="match status" value="1"/>
</dbReference>
<accession>A0A292PJ14</accession>
<organism evidence="2 3">
    <name type="scientific">Tuber aestivum</name>
    <name type="common">summer truffle</name>
    <dbReference type="NCBI Taxonomy" id="59557"/>
    <lineage>
        <taxon>Eukaryota</taxon>
        <taxon>Fungi</taxon>
        <taxon>Dikarya</taxon>
        <taxon>Ascomycota</taxon>
        <taxon>Pezizomycotina</taxon>
        <taxon>Pezizomycetes</taxon>
        <taxon>Pezizales</taxon>
        <taxon>Tuberaceae</taxon>
        <taxon>Tuber</taxon>
    </lineage>
</organism>
<dbReference type="Gene3D" id="1.10.10.10">
    <property type="entry name" value="Winged helix-like DNA-binding domain superfamily/Winged helix DNA-binding domain"/>
    <property type="match status" value="1"/>
</dbReference>